<name>A0ABS3VMU0_MICEH</name>
<dbReference type="EMBL" id="WVUH01000041">
    <property type="protein sequence ID" value="MBO4205876.1"/>
    <property type="molecule type" value="Genomic_DNA"/>
</dbReference>
<comment type="caution">
    <text evidence="2">The sequence shown here is derived from an EMBL/GenBank/DDBJ whole genome shotgun (WGS) entry which is preliminary data.</text>
</comment>
<proteinExistence type="predicted"/>
<dbReference type="InterPro" id="IPR006311">
    <property type="entry name" value="TAT_signal"/>
</dbReference>
<dbReference type="RefSeq" id="WP_208812281.1">
    <property type="nucleotide sequence ID" value="NZ_WVUH01000041.1"/>
</dbReference>
<keyword evidence="3" id="KW-1185">Reference proteome</keyword>
<accession>A0ABS3VMU0</accession>
<dbReference type="Proteomes" id="UP000823521">
    <property type="component" value="Unassembled WGS sequence"/>
</dbReference>
<evidence type="ECO:0000313" key="3">
    <source>
        <dbReference type="Proteomes" id="UP000823521"/>
    </source>
</evidence>
<reference evidence="2 3" key="1">
    <citation type="submission" date="2019-12" db="EMBL/GenBank/DDBJ databases">
        <title>Whole genome sequencing of endophytic Actinobacterium Micromonospora sp. MPMI6T.</title>
        <authorList>
            <person name="Evv R."/>
            <person name="Podile A.R."/>
        </authorList>
    </citation>
    <scope>NUCLEOTIDE SEQUENCE [LARGE SCALE GENOMIC DNA]</scope>
    <source>
        <strain evidence="2 3">MPMI6</strain>
    </source>
</reference>
<keyword evidence="1" id="KW-0732">Signal</keyword>
<dbReference type="PROSITE" id="PS51318">
    <property type="entry name" value="TAT"/>
    <property type="match status" value="1"/>
</dbReference>
<feature type="signal peptide" evidence="1">
    <location>
        <begin position="1"/>
        <end position="31"/>
    </location>
</feature>
<gene>
    <name evidence="2" type="ORF">GSF22_07630</name>
</gene>
<evidence type="ECO:0000313" key="2">
    <source>
        <dbReference type="EMBL" id="MBO4205876.1"/>
    </source>
</evidence>
<evidence type="ECO:0008006" key="4">
    <source>
        <dbReference type="Google" id="ProtNLM"/>
    </source>
</evidence>
<organism evidence="2 3">
    <name type="scientific">Micromonospora echinofusca</name>
    <dbReference type="NCBI Taxonomy" id="47858"/>
    <lineage>
        <taxon>Bacteria</taxon>
        <taxon>Bacillati</taxon>
        <taxon>Actinomycetota</taxon>
        <taxon>Actinomycetes</taxon>
        <taxon>Micromonosporales</taxon>
        <taxon>Micromonosporaceae</taxon>
        <taxon>Micromonospora</taxon>
    </lineage>
</organism>
<sequence length="160" mass="17262">MTHSSRRGLAMLAATITATAVALAPMSPALAADGDDPTWYGCDSGAQRLVTAQMPDRQLRMVDPANGAVIGYAYLIYSPTCETQWVKVNYNSGYYPQPSVWRQNQSGTNQYISQFSPWGGTVWTYVLDGMRTQAGCGGVQIYRGVSGGSGHVGWYYLGCA</sequence>
<evidence type="ECO:0000256" key="1">
    <source>
        <dbReference type="SAM" id="SignalP"/>
    </source>
</evidence>
<feature type="chain" id="PRO_5046149621" description="Peptidase inhibitor family I36" evidence="1">
    <location>
        <begin position="32"/>
        <end position="160"/>
    </location>
</feature>
<protein>
    <recommendedName>
        <fullName evidence="4">Peptidase inhibitor family I36</fullName>
    </recommendedName>
</protein>